<dbReference type="AlphaFoldDB" id="A0A6J6J9U8"/>
<reference evidence="1" key="1">
    <citation type="submission" date="2020-05" db="EMBL/GenBank/DDBJ databases">
        <authorList>
            <person name="Chiriac C."/>
            <person name="Salcher M."/>
            <person name="Ghai R."/>
            <person name="Kavagutti S V."/>
        </authorList>
    </citation>
    <scope>NUCLEOTIDE SEQUENCE</scope>
</reference>
<accession>A0A6J6J9U8</accession>
<protein>
    <submittedName>
        <fullName evidence="1">Unannotated protein</fullName>
    </submittedName>
</protein>
<evidence type="ECO:0000313" key="1">
    <source>
        <dbReference type="EMBL" id="CAB4633375.1"/>
    </source>
</evidence>
<organism evidence="1">
    <name type="scientific">freshwater metagenome</name>
    <dbReference type="NCBI Taxonomy" id="449393"/>
    <lineage>
        <taxon>unclassified sequences</taxon>
        <taxon>metagenomes</taxon>
        <taxon>ecological metagenomes</taxon>
    </lineage>
</organism>
<sequence>MYESAVSVVAGKNEPVTAPLRISLVIPNAFNVVTSEPTDPRIHCGAYRALAAAPSAAAVADVTPNIIATSTPAELSCVIQAGPDRGSACESDA</sequence>
<dbReference type="EMBL" id="CAEZVP010000074">
    <property type="protein sequence ID" value="CAB4633375.1"/>
    <property type="molecule type" value="Genomic_DNA"/>
</dbReference>
<proteinExistence type="predicted"/>
<name>A0A6J6J9U8_9ZZZZ</name>
<gene>
    <name evidence="1" type="ORF">UFOPK2046_00504</name>
</gene>